<organism evidence="3 4">
    <name type="scientific">Thalassiosira pseudonana</name>
    <name type="common">Marine diatom</name>
    <name type="synonym">Cyclotella nana</name>
    <dbReference type="NCBI Taxonomy" id="35128"/>
    <lineage>
        <taxon>Eukaryota</taxon>
        <taxon>Sar</taxon>
        <taxon>Stramenopiles</taxon>
        <taxon>Ochrophyta</taxon>
        <taxon>Bacillariophyta</taxon>
        <taxon>Coscinodiscophyceae</taxon>
        <taxon>Thalassiosirophycidae</taxon>
        <taxon>Thalassiosirales</taxon>
        <taxon>Thalassiosiraceae</taxon>
        <taxon>Thalassiosira</taxon>
    </lineage>
</organism>
<dbReference type="GeneID" id="7449055"/>
<accession>B8BRX4</accession>
<feature type="compositionally biased region" description="Low complexity" evidence="1">
    <location>
        <begin position="358"/>
        <end position="375"/>
    </location>
</feature>
<evidence type="ECO:0000313" key="4">
    <source>
        <dbReference type="Proteomes" id="UP000001449"/>
    </source>
</evidence>
<dbReference type="InterPro" id="IPR004331">
    <property type="entry name" value="SPX_dom"/>
</dbReference>
<dbReference type="KEGG" id="tps:THAPSDRAFT_1779"/>
<feature type="region of interest" description="Disordered" evidence="1">
    <location>
        <begin position="48"/>
        <end position="123"/>
    </location>
</feature>
<gene>
    <name evidence="3" type="ORF">THAPSDRAFT_1779</name>
</gene>
<dbReference type="GO" id="GO:0016036">
    <property type="term" value="P:cellular response to phosphate starvation"/>
    <property type="evidence" value="ECO:0007669"/>
    <property type="project" value="InterPro"/>
</dbReference>
<feature type="compositionally biased region" description="Polar residues" evidence="1">
    <location>
        <begin position="138"/>
        <end position="152"/>
    </location>
</feature>
<dbReference type="eggNOG" id="KOG1161">
    <property type="taxonomic scope" value="Eukaryota"/>
</dbReference>
<proteinExistence type="predicted"/>
<feature type="compositionally biased region" description="Low complexity" evidence="1">
    <location>
        <begin position="48"/>
        <end position="67"/>
    </location>
</feature>
<dbReference type="HOGENOM" id="CLU_345330_0_0_1"/>
<reference evidence="3 4" key="1">
    <citation type="journal article" date="2004" name="Science">
        <title>The genome of the diatom Thalassiosira pseudonana: ecology, evolution, and metabolism.</title>
        <authorList>
            <person name="Armbrust E.V."/>
            <person name="Berges J.A."/>
            <person name="Bowler C."/>
            <person name="Green B.R."/>
            <person name="Martinez D."/>
            <person name="Putnam N.H."/>
            <person name="Zhou S."/>
            <person name="Allen A.E."/>
            <person name="Apt K.E."/>
            <person name="Bechner M."/>
            <person name="Brzezinski M.A."/>
            <person name="Chaal B.K."/>
            <person name="Chiovitti A."/>
            <person name="Davis A.K."/>
            <person name="Demarest M.S."/>
            <person name="Detter J.C."/>
            <person name="Glavina T."/>
            <person name="Goodstein D."/>
            <person name="Hadi M.Z."/>
            <person name="Hellsten U."/>
            <person name="Hildebrand M."/>
            <person name="Jenkins B.D."/>
            <person name="Jurka J."/>
            <person name="Kapitonov V.V."/>
            <person name="Kroger N."/>
            <person name="Lau W.W."/>
            <person name="Lane T.W."/>
            <person name="Larimer F.W."/>
            <person name="Lippmeier J.C."/>
            <person name="Lucas S."/>
            <person name="Medina M."/>
            <person name="Montsant A."/>
            <person name="Obornik M."/>
            <person name="Parker M.S."/>
            <person name="Palenik B."/>
            <person name="Pazour G.J."/>
            <person name="Richardson P.M."/>
            <person name="Rynearson T.A."/>
            <person name="Saito M.A."/>
            <person name="Schwartz D.C."/>
            <person name="Thamatrakoln K."/>
            <person name="Valentin K."/>
            <person name="Vardi A."/>
            <person name="Wilkerson F.P."/>
            <person name="Rokhsar D.S."/>
        </authorList>
    </citation>
    <scope>NUCLEOTIDE SEQUENCE [LARGE SCALE GENOMIC DNA]</scope>
    <source>
        <strain evidence="3 4">CCMP1335</strain>
    </source>
</reference>
<dbReference type="Proteomes" id="UP000001449">
    <property type="component" value="Chromosome 1"/>
</dbReference>
<evidence type="ECO:0000259" key="2">
    <source>
        <dbReference type="PROSITE" id="PS51382"/>
    </source>
</evidence>
<dbReference type="InterPro" id="IPR031142">
    <property type="entry name" value="SPX_prot"/>
</dbReference>
<dbReference type="PROSITE" id="PS51382">
    <property type="entry name" value="SPX"/>
    <property type="match status" value="1"/>
</dbReference>
<feature type="region of interest" description="Disordered" evidence="1">
    <location>
        <begin position="138"/>
        <end position="163"/>
    </location>
</feature>
<evidence type="ECO:0000256" key="1">
    <source>
        <dbReference type="SAM" id="MobiDB-lite"/>
    </source>
</evidence>
<feature type="compositionally biased region" description="Acidic residues" evidence="1">
    <location>
        <begin position="94"/>
        <end position="105"/>
    </location>
</feature>
<dbReference type="PANTHER" id="PTHR45978">
    <property type="entry name" value="SPX DOMAIN-CONTAINING PROTEIN 3"/>
    <property type="match status" value="1"/>
</dbReference>
<feature type="domain" description="SPX" evidence="2">
    <location>
        <begin position="1"/>
        <end position="269"/>
    </location>
</feature>
<protein>
    <recommendedName>
        <fullName evidence="2">SPX domain-containing protein</fullName>
    </recommendedName>
</protein>
<name>B8BRX4_THAPS</name>
<dbReference type="EMBL" id="CM000638">
    <property type="protein sequence ID" value="EED96033.1"/>
    <property type="molecule type" value="Genomic_DNA"/>
</dbReference>
<dbReference type="AlphaFoldDB" id="B8BRX4"/>
<evidence type="ECO:0000313" key="3">
    <source>
        <dbReference type="EMBL" id="EED96033.1"/>
    </source>
</evidence>
<dbReference type="InParanoid" id="B8BRX4"/>
<sequence length="819" mass="90504">MKFCRNLQRVIDITDPEWAPYWTNYKMLKKFLKTLPSCVPPDGCAIAESSGGAASASAGGITGASPSQRSESPDSDVSDSDGDGADIMHNVAGDDNDDAAEEDHDDEKSQDETSQDDEQDKANEAAITKSAQLTSSALKNDIATKNESSIKTTRPRRTAAAQMSRNPGEVAFFRLLNSELKKAIHFFEKAQLEFEIREARVREGIDIMRKANSLMVSEKWSLMAKSLYRLYKDLLLLETYAIMTYCSFSKILKKHDKVTKHNTRIAFMKNVVNKANFTHYPKLMEMIGRCERLYEEVSQSLIQEGKLGLYEDERLFINMIHRLNEQVMDTAQEEGADVDARKERRQTTSPAAKEQQPSPAFSSRSSLSSHSASQASTLRNLVEENAMNKSSKEGLARVCESEQNAANTVKAASSLSSEAKRAAASKASGEGKQPTDKLLVVDTSNRSVLSELLALVRTTTRLGAQPSPHHFTSTQHSPSAFSFQKNLSPPSSINIRTPAMKSQSLIVLCLAITPVAGFLHLINKVNPSVSKYAEAQKEALLKIHLDIGGVDVGTSKVTGHRLGVDGLMVELHGHEALYKHPNLPGANGPNPQLSSGAKSLDVIRNGKYVDMMGSQKVALNNGVWEMIWRHECPAGALICAFDAPEEIKRNGASFPKGRLFTTKRSHRVTRPSNQPSVTFPVWTSESLQDLRERKAKAEEKAIEASDRQRDEVRMMNETNNPIMKALHFRNACKACEDLDYSGHRAYQAMPLDRDMIVLEGDLHLCSLGTVWTKRDGFFGGDHVLLGTANAAAGKREELMEKKIVSERELEAVAFDGFRP</sequence>
<keyword evidence="4" id="KW-1185">Reference proteome</keyword>
<reference evidence="3 4" key="2">
    <citation type="journal article" date="2008" name="Nature">
        <title>The Phaeodactylum genome reveals the evolutionary history of diatom genomes.</title>
        <authorList>
            <person name="Bowler C."/>
            <person name="Allen A.E."/>
            <person name="Badger J.H."/>
            <person name="Grimwood J."/>
            <person name="Jabbari K."/>
            <person name="Kuo A."/>
            <person name="Maheswari U."/>
            <person name="Martens C."/>
            <person name="Maumus F."/>
            <person name="Otillar R.P."/>
            <person name="Rayko E."/>
            <person name="Salamov A."/>
            <person name="Vandepoele K."/>
            <person name="Beszteri B."/>
            <person name="Gruber A."/>
            <person name="Heijde M."/>
            <person name="Katinka M."/>
            <person name="Mock T."/>
            <person name="Valentin K."/>
            <person name="Verret F."/>
            <person name="Berges J.A."/>
            <person name="Brownlee C."/>
            <person name="Cadoret J.P."/>
            <person name="Chiovitti A."/>
            <person name="Choi C.J."/>
            <person name="Coesel S."/>
            <person name="De Martino A."/>
            <person name="Detter J.C."/>
            <person name="Durkin C."/>
            <person name="Falciatore A."/>
            <person name="Fournet J."/>
            <person name="Haruta M."/>
            <person name="Huysman M.J."/>
            <person name="Jenkins B.D."/>
            <person name="Jiroutova K."/>
            <person name="Jorgensen R.E."/>
            <person name="Joubert Y."/>
            <person name="Kaplan A."/>
            <person name="Kroger N."/>
            <person name="Kroth P.G."/>
            <person name="La Roche J."/>
            <person name="Lindquist E."/>
            <person name="Lommer M."/>
            <person name="Martin-Jezequel V."/>
            <person name="Lopez P.J."/>
            <person name="Lucas S."/>
            <person name="Mangogna M."/>
            <person name="McGinnis K."/>
            <person name="Medlin L.K."/>
            <person name="Montsant A."/>
            <person name="Oudot-Le Secq M.P."/>
            <person name="Napoli C."/>
            <person name="Obornik M."/>
            <person name="Parker M.S."/>
            <person name="Petit J.L."/>
            <person name="Porcel B.M."/>
            <person name="Poulsen N."/>
            <person name="Robison M."/>
            <person name="Rychlewski L."/>
            <person name="Rynearson T.A."/>
            <person name="Schmutz J."/>
            <person name="Shapiro H."/>
            <person name="Siaut M."/>
            <person name="Stanley M."/>
            <person name="Sussman M.R."/>
            <person name="Taylor A.R."/>
            <person name="Vardi A."/>
            <person name="von Dassow P."/>
            <person name="Vyverman W."/>
            <person name="Willis A."/>
            <person name="Wyrwicz L.S."/>
            <person name="Rokhsar D.S."/>
            <person name="Weissenbach J."/>
            <person name="Armbrust E.V."/>
            <person name="Green B.R."/>
            <person name="Van de Peer Y."/>
            <person name="Grigoriev I.V."/>
        </authorList>
    </citation>
    <scope>NUCLEOTIDE SEQUENCE [LARGE SCALE GENOMIC DNA]</scope>
    <source>
        <strain evidence="3 4">CCMP1335</strain>
    </source>
</reference>
<dbReference type="PaxDb" id="35128-Thaps1779"/>
<dbReference type="CDD" id="cd14447">
    <property type="entry name" value="SPX"/>
    <property type="match status" value="1"/>
</dbReference>
<dbReference type="Pfam" id="PF03105">
    <property type="entry name" value="SPX"/>
    <property type="match status" value="2"/>
</dbReference>
<dbReference type="PANTHER" id="PTHR45978:SF7">
    <property type="entry name" value="SPX DOMAIN-CONTAINING PROTEIN 4"/>
    <property type="match status" value="1"/>
</dbReference>
<feature type="region of interest" description="Disordered" evidence="1">
    <location>
        <begin position="331"/>
        <end position="375"/>
    </location>
</feature>
<dbReference type="RefSeq" id="XP_002286392.1">
    <property type="nucleotide sequence ID" value="XM_002286356.1"/>
</dbReference>
<feature type="compositionally biased region" description="Acidic residues" evidence="1">
    <location>
        <begin position="73"/>
        <end position="84"/>
    </location>
</feature>